<keyword evidence="1" id="KW-0472">Membrane</keyword>
<sequence>MFIVTLIISGIVAVIVGRFVLNTENNMINKQASLM</sequence>
<feature type="transmembrane region" description="Helical" evidence="1">
    <location>
        <begin position="6"/>
        <end position="21"/>
    </location>
</feature>
<reference evidence="2 3" key="1">
    <citation type="submission" date="2016-08" db="EMBL/GenBank/DDBJ databases">
        <authorList>
            <person name="Loux V."/>
            <person name="Rue O."/>
        </authorList>
    </citation>
    <scope>NUCLEOTIDE SEQUENCE [LARGE SCALE GENOMIC DNA]</scope>
    <source>
        <strain evidence="2 3">AFSSA_08CEB44bac</strain>
    </source>
</reference>
<dbReference type="EMBL" id="FMIK01000048">
    <property type="protein sequence ID" value="SCM02114.1"/>
    <property type="molecule type" value="Genomic_DNA"/>
</dbReference>
<protein>
    <submittedName>
        <fullName evidence="2">Uncharacterized protein</fullName>
    </submittedName>
</protein>
<evidence type="ECO:0000313" key="2">
    <source>
        <dbReference type="EMBL" id="SCM02114.1"/>
    </source>
</evidence>
<dbReference type="Proteomes" id="UP000242164">
    <property type="component" value="Unassembled WGS sequence"/>
</dbReference>
<proteinExistence type="predicted"/>
<dbReference type="AlphaFoldDB" id="A0AAX2CL23"/>
<accession>A0AAX2CL23</accession>
<comment type="caution">
    <text evidence="2">The sequence shown here is derived from an EMBL/GenBank/DDBJ whole genome shotgun (WGS) entry which is preliminary data.</text>
</comment>
<keyword evidence="1" id="KW-0812">Transmembrane</keyword>
<organism evidence="2 3">
    <name type="scientific">Bacillus cytotoxicus</name>
    <dbReference type="NCBI Taxonomy" id="580165"/>
    <lineage>
        <taxon>Bacteria</taxon>
        <taxon>Bacillati</taxon>
        <taxon>Bacillota</taxon>
        <taxon>Bacilli</taxon>
        <taxon>Bacillales</taxon>
        <taxon>Bacillaceae</taxon>
        <taxon>Bacillus</taxon>
        <taxon>Bacillus cereus group</taxon>
    </lineage>
</organism>
<name>A0AAX2CL23_9BACI</name>
<evidence type="ECO:0000313" key="3">
    <source>
        <dbReference type="Proteomes" id="UP000242164"/>
    </source>
</evidence>
<keyword evidence="1" id="KW-1133">Transmembrane helix</keyword>
<gene>
    <name evidence="2" type="ORF">BCB44BAC_03615</name>
</gene>
<evidence type="ECO:0000256" key="1">
    <source>
        <dbReference type="SAM" id="Phobius"/>
    </source>
</evidence>